<dbReference type="EMBL" id="LMVM01000040">
    <property type="protein sequence ID" value="PAV03049.1"/>
    <property type="molecule type" value="Genomic_DNA"/>
</dbReference>
<dbReference type="OrthoDB" id="375095at2157"/>
<proteinExistence type="predicted"/>
<sequence length="110" mass="13113">MLETVSDETVIDRISGSICRQVKMEDAEISKEEYSHLSSKMAKYIDINFTSNFEYEINYEIPKNIMKIGIAKYMNPELPEEKLIEEEKLLRERLNDFKTAYNQFKEEFKK</sequence>
<dbReference type="AlphaFoldDB" id="A0A2A2H0Z1"/>
<comment type="caution">
    <text evidence="1">The sequence shown here is derived from an EMBL/GenBank/DDBJ whole genome shotgun (WGS) entry which is preliminary data.</text>
</comment>
<dbReference type="Proteomes" id="UP000217784">
    <property type="component" value="Unassembled WGS sequence"/>
</dbReference>
<keyword evidence="2" id="KW-1185">Reference proteome</keyword>
<protein>
    <submittedName>
        <fullName evidence="1">Uncharacterized protein</fullName>
    </submittedName>
</protein>
<dbReference type="RefSeq" id="WP_069583952.1">
    <property type="nucleotide sequence ID" value="NZ_LMVM01000040.1"/>
</dbReference>
<accession>A0A2A2H0Z1</accession>
<name>A0A2A2H0Z1_METBR</name>
<gene>
    <name evidence="1" type="ORF">ASJ80_07185</name>
</gene>
<evidence type="ECO:0000313" key="2">
    <source>
        <dbReference type="Proteomes" id="UP000217784"/>
    </source>
</evidence>
<reference evidence="1 2" key="1">
    <citation type="journal article" date="2017" name="BMC Genomics">
        <title>Genomic analysis of methanogenic archaea reveals a shift towards energy conservation.</title>
        <authorList>
            <person name="Gilmore S.P."/>
            <person name="Henske J.K."/>
            <person name="Sexton J.A."/>
            <person name="Solomon K.V."/>
            <person name="Seppala S."/>
            <person name="Yoo J.I."/>
            <person name="Huyett L.M."/>
            <person name="Pressman A."/>
            <person name="Cogan J.Z."/>
            <person name="Kivenson V."/>
            <person name="Peng X."/>
            <person name="Tan Y."/>
            <person name="Valentine D.L."/>
            <person name="O'Malley M.A."/>
        </authorList>
    </citation>
    <scope>NUCLEOTIDE SEQUENCE [LARGE SCALE GENOMIC DNA]</scope>
    <source>
        <strain evidence="1 2">M.o.H.</strain>
    </source>
</reference>
<evidence type="ECO:0000313" key="1">
    <source>
        <dbReference type="EMBL" id="PAV03049.1"/>
    </source>
</evidence>
<organism evidence="1 2">
    <name type="scientific">Methanobacterium bryantii</name>
    <dbReference type="NCBI Taxonomy" id="2161"/>
    <lineage>
        <taxon>Archaea</taxon>
        <taxon>Methanobacteriati</taxon>
        <taxon>Methanobacteriota</taxon>
        <taxon>Methanomada group</taxon>
        <taxon>Methanobacteria</taxon>
        <taxon>Methanobacteriales</taxon>
        <taxon>Methanobacteriaceae</taxon>
        <taxon>Methanobacterium</taxon>
    </lineage>
</organism>